<dbReference type="PANTHER" id="PTHR42964">
    <property type="entry name" value="ENOYL-COA HYDRATASE"/>
    <property type="match status" value="1"/>
</dbReference>
<gene>
    <name evidence="2" type="ORF">PDUR_14140</name>
</gene>
<dbReference type="CDD" id="cd06558">
    <property type="entry name" value="crotonase-like"/>
    <property type="match status" value="1"/>
</dbReference>
<sequence length="256" mass="28916">MTMNTLLVERMSYGTQITLNRRAARNSINRELLLELNTLLDELEGDPCKIIVLQGQPGYFCTGMDFSEVTETSARGDDGATLELSTLYMHTLKRISLFPKVIISVVDGEAIAGGLGIMAASDLVIATPRSRFALSEALWGLLPSMAVPYIMRRTGYQKAYVLSLTTMPVGAEAALSMNLIDEIHDSPPESIHQFSQRLLRIKSETVLNMKAYFRKLWLIDNEMEEMAIERTNSLVSDPRIKEDIRNYLLYKKFPWE</sequence>
<dbReference type="GO" id="GO:0003824">
    <property type="term" value="F:catalytic activity"/>
    <property type="evidence" value="ECO:0007669"/>
    <property type="project" value="UniProtKB-ARBA"/>
</dbReference>
<name>A0A089HPE5_PAEDU</name>
<protein>
    <recommendedName>
        <fullName evidence="4">Enoyl-CoA hydratase</fullName>
    </recommendedName>
</protein>
<organism evidence="2 3">
    <name type="scientific">Paenibacillus durus</name>
    <name type="common">Paenibacillus azotofixans</name>
    <dbReference type="NCBI Taxonomy" id="44251"/>
    <lineage>
        <taxon>Bacteria</taxon>
        <taxon>Bacillati</taxon>
        <taxon>Bacillota</taxon>
        <taxon>Bacilli</taxon>
        <taxon>Bacillales</taxon>
        <taxon>Paenibacillaceae</taxon>
        <taxon>Paenibacillus</taxon>
    </lineage>
</organism>
<dbReference type="Gene3D" id="3.90.226.10">
    <property type="entry name" value="2-enoyl-CoA Hydratase, Chain A, domain 1"/>
    <property type="match status" value="1"/>
</dbReference>
<accession>A0A089HPE5</accession>
<evidence type="ECO:0008006" key="4">
    <source>
        <dbReference type="Google" id="ProtNLM"/>
    </source>
</evidence>
<dbReference type="eggNOG" id="COG1024">
    <property type="taxonomic scope" value="Bacteria"/>
</dbReference>
<dbReference type="KEGG" id="pdu:PDUR_14140"/>
<dbReference type="STRING" id="44251.PDUR_14140"/>
<dbReference type="OrthoDB" id="9775794at2"/>
<evidence type="ECO:0000256" key="1">
    <source>
        <dbReference type="ARBA" id="ARBA00005254"/>
    </source>
</evidence>
<dbReference type="AlphaFoldDB" id="A0A089HPE5"/>
<dbReference type="RefSeq" id="WP_042206745.1">
    <property type="nucleotide sequence ID" value="NZ_CP009288.1"/>
</dbReference>
<dbReference type="SUPFAM" id="SSF52096">
    <property type="entry name" value="ClpP/crotonase"/>
    <property type="match status" value="1"/>
</dbReference>
<dbReference type="Pfam" id="PF00378">
    <property type="entry name" value="ECH_1"/>
    <property type="match status" value="1"/>
</dbReference>
<reference evidence="2 3" key="1">
    <citation type="submission" date="2014-08" db="EMBL/GenBank/DDBJ databases">
        <title>Comparative genomics of the Paenibacillus odorifer group.</title>
        <authorList>
            <person name="den Bakker H.C."/>
            <person name="Tsai Y.-C."/>
            <person name="Martin N."/>
            <person name="Korlach J."/>
            <person name="Wiedmann M."/>
        </authorList>
    </citation>
    <scope>NUCLEOTIDE SEQUENCE [LARGE SCALE GENOMIC DNA]</scope>
    <source>
        <strain evidence="2 3">DSM 1735</strain>
    </source>
</reference>
<proteinExistence type="inferred from homology"/>
<comment type="similarity">
    <text evidence="1">Belongs to the enoyl-CoA hydratase/isomerase family.</text>
</comment>
<dbReference type="Proteomes" id="UP000029409">
    <property type="component" value="Chromosome"/>
</dbReference>
<dbReference type="PANTHER" id="PTHR42964:SF1">
    <property type="entry name" value="POLYKETIDE BIOSYNTHESIS ENOYL-COA HYDRATASE PKSH-RELATED"/>
    <property type="match status" value="1"/>
</dbReference>
<dbReference type="Gene3D" id="6.10.30.40">
    <property type="match status" value="1"/>
</dbReference>
<evidence type="ECO:0000313" key="2">
    <source>
        <dbReference type="EMBL" id="AIQ12927.1"/>
    </source>
</evidence>
<dbReference type="GO" id="GO:0008300">
    <property type="term" value="P:isoprenoid catabolic process"/>
    <property type="evidence" value="ECO:0007669"/>
    <property type="project" value="TreeGrafter"/>
</dbReference>
<dbReference type="InterPro" id="IPR001753">
    <property type="entry name" value="Enoyl-CoA_hydra/iso"/>
</dbReference>
<dbReference type="InterPro" id="IPR051683">
    <property type="entry name" value="Enoyl-CoA_Hydratase/Isomerase"/>
</dbReference>
<keyword evidence="3" id="KW-1185">Reference proteome</keyword>
<dbReference type="InterPro" id="IPR029045">
    <property type="entry name" value="ClpP/crotonase-like_dom_sf"/>
</dbReference>
<dbReference type="EMBL" id="CP009288">
    <property type="protein sequence ID" value="AIQ12927.1"/>
    <property type="molecule type" value="Genomic_DNA"/>
</dbReference>
<evidence type="ECO:0000313" key="3">
    <source>
        <dbReference type="Proteomes" id="UP000029409"/>
    </source>
</evidence>